<evidence type="ECO:0000313" key="2">
    <source>
        <dbReference type="Proteomes" id="UP000254266"/>
    </source>
</evidence>
<comment type="caution">
    <text evidence="1">The sequence shown here is derived from an EMBL/GenBank/DDBJ whole genome shotgun (WGS) entry which is preliminary data.</text>
</comment>
<protein>
    <recommendedName>
        <fullName evidence="3">TRAP transporter T-component</fullName>
    </recommendedName>
</protein>
<dbReference type="Proteomes" id="UP000254266">
    <property type="component" value="Unassembled WGS sequence"/>
</dbReference>
<dbReference type="InterPro" id="IPR031823">
    <property type="entry name" value="TatT"/>
</dbReference>
<evidence type="ECO:0008006" key="3">
    <source>
        <dbReference type="Google" id="ProtNLM"/>
    </source>
</evidence>
<keyword evidence="2" id="KW-1185">Reference proteome</keyword>
<proteinExistence type="predicted"/>
<reference evidence="1 2" key="1">
    <citation type="journal article" date="2018" name="ISME J.">
        <title>Endosymbiont genomes yield clues of tubeworm success.</title>
        <authorList>
            <person name="Li Y."/>
            <person name="Liles M.R."/>
            <person name="Halanych K.M."/>
        </authorList>
    </citation>
    <scope>NUCLEOTIDE SEQUENCE [LARGE SCALE GENOMIC DNA]</scope>
    <source>
        <strain evidence="1">A1464</strain>
    </source>
</reference>
<dbReference type="AlphaFoldDB" id="A0A370DE64"/>
<dbReference type="EMBL" id="QFXC01000011">
    <property type="protein sequence ID" value="RDH82674.1"/>
    <property type="molecule type" value="Genomic_DNA"/>
</dbReference>
<gene>
    <name evidence="1" type="ORF">DIZ80_10365</name>
</gene>
<dbReference type="Gene3D" id="1.25.40.920">
    <property type="entry name" value="TRAP transporter T-component"/>
    <property type="match status" value="1"/>
</dbReference>
<dbReference type="Pfam" id="PF16811">
    <property type="entry name" value="TAtT"/>
    <property type="match status" value="1"/>
</dbReference>
<organism evidence="1 2">
    <name type="scientific">endosymbiont of Galathealinum brachiosum</name>
    <dbReference type="NCBI Taxonomy" id="2200906"/>
    <lineage>
        <taxon>Bacteria</taxon>
        <taxon>Pseudomonadati</taxon>
        <taxon>Pseudomonadota</taxon>
        <taxon>Gammaproteobacteria</taxon>
        <taxon>sulfur-oxidizing symbionts</taxon>
    </lineage>
</organism>
<name>A0A370DE64_9GAMM</name>
<accession>A0A370DE64</accession>
<sequence>MKQRLTSLIIIIAAQFITGCSLSISNFSNNLNKAVKSNNDPQTVMQALPAYILLLDALIEDDPQDEDSLIASSRLMTAYAGLLGTELEILSSEAENGTNIYHQNKLKMQQEKLTEKALQRAARANCLYEENLCDLTSIKFSEFEKRLQIIEDEDIDMLYSLGTAWAAWMQTNSSDWNAMAKLPQIKLLMQKIILINETWDNAGAYMYLGVLNSLLPSTLGGKPEEGKINFEAAIRITKGNNLMAKVLYAEYYARLMFNKKLHQKLISDVLSMKELPDEYMLMNTLAIQKAKALQMSAEDYF</sequence>
<dbReference type="PROSITE" id="PS51257">
    <property type="entry name" value="PROKAR_LIPOPROTEIN"/>
    <property type="match status" value="1"/>
</dbReference>
<evidence type="ECO:0000313" key="1">
    <source>
        <dbReference type="EMBL" id="RDH82674.1"/>
    </source>
</evidence>
<dbReference type="InterPro" id="IPR038537">
    <property type="entry name" value="TatT_sf"/>
</dbReference>